<dbReference type="GO" id="GO:0046872">
    <property type="term" value="F:metal ion binding"/>
    <property type="evidence" value="ECO:0007669"/>
    <property type="project" value="UniProtKB-KW"/>
</dbReference>
<feature type="domain" description="Sulfatase N-terminal" evidence="6">
    <location>
        <begin position="23"/>
        <end position="314"/>
    </location>
</feature>
<reference evidence="7 8" key="1">
    <citation type="submission" date="2019-04" db="EMBL/GenBank/DDBJ databases">
        <authorList>
            <person name="Van Vliet M D."/>
        </authorList>
    </citation>
    <scope>NUCLEOTIDE SEQUENCE [LARGE SCALE GENOMIC DNA]</scope>
    <source>
        <strain evidence="7 8">F21</strain>
    </source>
</reference>
<keyword evidence="8" id="KW-1185">Reference proteome</keyword>
<dbReference type="SUPFAM" id="SSF53649">
    <property type="entry name" value="Alkaline phosphatase-like"/>
    <property type="match status" value="1"/>
</dbReference>
<dbReference type="InterPro" id="IPR000917">
    <property type="entry name" value="Sulfatase_N"/>
</dbReference>
<keyword evidence="4" id="KW-0106">Calcium</keyword>
<evidence type="ECO:0000256" key="2">
    <source>
        <dbReference type="ARBA" id="ARBA00022723"/>
    </source>
</evidence>
<dbReference type="PROSITE" id="PS00523">
    <property type="entry name" value="SULFATASE_1"/>
    <property type="match status" value="1"/>
</dbReference>
<comment type="similarity">
    <text evidence="1">Belongs to the sulfatase family.</text>
</comment>
<evidence type="ECO:0000259" key="6">
    <source>
        <dbReference type="Pfam" id="PF00884"/>
    </source>
</evidence>
<sequence>MKKRGWVVLCLAMGMTTLVQAQPNIILIMADDLGYECIGANGDSEYSTPVLDGLAENGMRFEHCYSQPLCTPSRVKIMTGISNVRNYIEFALLDPNATTFGNLMKQAGYTTAIAGKWQLGTDPAQPEKFGFDEYCLWHLPKKNSRYNNLGSLLLNTGEVLSGGYGPDKLNAFVLDFITRHKDGPFFCYYPMLLTHAPFEPTPDSKTRDGSAHENFADMVTYMDKMVGQVIDRLDELGLRENTLVLFTGDNGTHRSLTTQFNGKPYKGGKGSMPNAGTHVPLIANWPGTVPSSKVSQDLIEFSDFLPTLCEAAGATVPAGLQIDGKSFFAQLKGERGNPRKWTHCWYSSEGTEPSEEWVRNQRYKFYRDGKFYDVQNDALEKKPLQINQLSEQAMTVHAMLQKALGRYAGARPQELIKTLDQLDTKRAKKKQKNR</sequence>
<dbReference type="RefSeq" id="WP_222846309.1">
    <property type="nucleotide sequence ID" value="NZ_CAAHFH010000002.1"/>
</dbReference>
<dbReference type="PANTHER" id="PTHR42693:SF53">
    <property type="entry name" value="ENDO-4-O-SULFATASE"/>
    <property type="match status" value="1"/>
</dbReference>
<dbReference type="CDD" id="cd16151">
    <property type="entry name" value="sulfatase_like"/>
    <property type="match status" value="1"/>
</dbReference>
<evidence type="ECO:0000256" key="1">
    <source>
        <dbReference type="ARBA" id="ARBA00008779"/>
    </source>
</evidence>
<evidence type="ECO:0000313" key="7">
    <source>
        <dbReference type="EMBL" id="VGO20699.1"/>
    </source>
</evidence>
<dbReference type="Gene3D" id="3.40.720.10">
    <property type="entry name" value="Alkaline Phosphatase, subunit A"/>
    <property type="match status" value="1"/>
</dbReference>
<gene>
    <name evidence="7" type="primary">atsA_205</name>
    <name evidence="7" type="ORF">SCARR_02766</name>
</gene>
<organism evidence="7 8">
    <name type="scientific">Pontiella sulfatireligans</name>
    <dbReference type="NCBI Taxonomy" id="2750658"/>
    <lineage>
        <taxon>Bacteria</taxon>
        <taxon>Pseudomonadati</taxon>
        <taxon>Kiritimatiellota</taxon>
        <taxon>Kiritimatiellia</taxon>
        <taxon>Kiritimatiellales</taxon>
        <taxon>Pontiellaceae</taxon>
        <taxon>Pontiella</taxon>
    </lineage>
</organism>
<dbReference type="InterPro" id="IPR017850">
    <property type="entry name" value="Alkaline_phosphatase_core_sf"/>
</dbReference>
<proteinExistence type="inferred from homology"/>
<dbReference type="Pfam" id="PF00884">
    <property type="entry name" value="Sulfatase"/>
    <property type="match status" value="1"/>
</dbReference>
<evidence type="ECO:0000256" key="5">
    <source>
        <dbReference type="SAM" id="SignalP"/>
    </source>
</evidence>
<keyword evidence="2" id="KW-0479">Metal-binding</keyword>
<accession>A0A6C2UL56</accession>
<name>A0A6C2UL56_9BACT</name>
<feature type="signal peptide" evidence="5">
    <location>
        <begin position="1"/>
        <end position="21"/>
    </location>
</feature>
<dbReference type="PANTHER" id="PTHR42693">
    <property type="entry name" value="ARYLSULFATASE FAMILY MEMBER"/>
    <property type="match status" value="1"/>
</dbReference>
<keyword evidence="3" id="KW-0378">Hydrolase</keyword>
<feature type="chain" id="PRO_5028869318" evidence="5">
    <location>
        <begin position="22"/>
        <end position="434"/>
    </location>
</feature>
<dbReference type="AlphaFoldDB" id="A0A6C2UL56"/>
<dbReference type="EMBL" id="CAAHFH010000002">
    <property type="protein sequence ID" value="VGO20699.1"/>
    <property type="molecule type" value="Genomic_DNA"/>
</dbReference>
<protein>
    <submittedName>
        <fullName evidence="7">Arylsulfatase</fullName>
    </submittedName>
</protein>
<dbReference type="Proteomes" id="UP000346198">
    <property type="component" value="Unassembled WGS sequence"/>
</dbReference>
<dbReference type="InterPro" id="IPR024607">
    <property type="entry name" value="Sulfatase_CS"/>
</dbReference>
<evidence type="ECO:0000256" key="4">
    <source>
        <dbReference type="ARBA" id="ARBA00022837"/>
    </source>
</evidence>
<keyword evidence="5" id="KW-0732">Signal</keyword>
<dbReference type="InterPro" id="IPR050738">
    <property type="entry name" value="Sulfatase"/>
</dbReference>
<evidence type="ECO:0000313" key="8">
    <source>
        <dbReference type="Proteomes" id="UP000346198"/>
    </source>
</evidence>
<dbReference type="GO" id="GO:0004065">
    <property type="term" value="F:arylsulfatase activity"/>
    <property type="evidence" value="ECO:0007669"/>
    <property type="project" value="TreeGrafter"/>
</dbReference>
<evidence type="ECO:0000256" key="3">
    <source>
        <dbReference type="ARBA" id="ARBA00022801"/>
    </source>
</evidence>